<reference evidence="1 2" key="1">
    <citation type="journal article" date="2016" name="Nat. Commun.">
        <title>Ectomycorrhizal ecology is imprinted in the genome of the dominant symbiotic fungus Cenococcum geophilum.</title>
        <authorList>
            <consortium name="DOE Joint Genome Institute"/>
            <person name="Peter M."/>
            <person name="Kohler A."/>
            <person name="Ohm R.A."/>
            <person name="Kuo A."/>
            <person name="Krutzmann J."/>
            <person name="Morin E."/>
            <person name="Arend M."/>
            <person name="Barry K.W."/>
            <person name="Binder M."/>
            <person name="Choi C."/>
            <person name="Clum A."/>
            <person name="Copeland A."/>
            <person name="Grisel N."/>
            <person name="Haridas S."/>
            <person name="Kipfer T."/>
            <person name="LaButti K."/>
            <person name="Lindquist E."/>
            <person name="Lipzen A."/>
            <person name="Maire R."/>
            <person name="Meier B."/>
            <person name="Mihaltcheva S."/>
            <person name="Molinier V."/>
            <person name="Murat C."/>
            <person name="Poggeler S."/>
            <person name="Quandt C.A."/>
            <person name="Sperisen C."/>
            <person name="Tritt A."/>
            <person name="Tisserant E."/>
            <person name="Crous P.W."/>
            <person name="Henrissat B."/>
            <person name="Nehls U."/>
            <person name="Egli S."/>
            <person name="Spatafora J.W."/>
            <person name="Grigoriev I.V."/>
            <person name="Martin F.M."/>
        </authorList>
    </citation>
    <scope>NUCLEOTIDE SEQUENCE [LARGE SCALE GENOMIC DNA]</scope>
    <source>
        <strain evidence="1 2">1.58</strain>
    </source>
</reference>
<protein>
    <submittedName>
        <fullName evidence="1">Uncharacterized protein</fullName>
    </submittedName>
</protein>
<dbReference type="Proteomes" id="UP000250078">
    <property type="component" value="Unassembled WGS sequence"/>
</dbReference>
<keyword evidence="2" id="KW-1185">Reference proteome</keyword>
<gene>
    <name evidence="1" type="ORF">K441DRAFT_66219</name>
</gene>
<name>A0ACC8EK89_9PEZI</name>
<organism evidence="1 2">
    <name type="scientific">Cenococcum geophilum 1.58</name>
    <dbReference type="NCBI Taxonomy" id="794803"/>
    <lineage>
        <taxon>Eukaryota</taxon>
        <taxon>Fungi</taxon>
        <taxon>Dikarya</taxon>
        <taxon>Ascomycota</taxon>
        <taxon>Pezizomycotina</taxon>
        <taxon>Dothideomycetes</taxon>
        <taxon>Pleosporomycetidae</taxon>
        <taxon>Gloniales</taxon>
        <taxon>Gloniaceae</taxon>
        <taxon>Cenococcum</taxon>
    </lineage>
</organism>
<proteinExistence type="predicted"/>
<dbReference type="EMBL" id="KV748329">
    <property type="protein sequence ID" value="OCK86523.1"/>
    <property type="molecule type" value="Genomic_DNA"/>
</dbReference>
<accession>A0ACC8EK89</accession>
<evidence type="ECO:0000313" key="1">
    <source>
        <dbReference type="EMBL" id="OCK86523.1"/>
    </source>
</evidence>
<evidence type="ECO:0000313" key="2">
    <source>
        <dbReference type="Proteomes" id="UP000250078"/>
    </source>
</evidence>
<sequence length="104" mass="11862">MELFGKSYQAKHGAAGIGKDAWGVPSYRYLLHFLHHRHTVIASLVEGFSHRTADNRSPLTFDLDKSRRSHFVSGSIHAFHLMVLGVQLVQPYPLARQFASNRYR</sequence>